<reference evidence="1 2" key="1">
    <citation type="submission" date="2020-03" db="EMBL/GenBank/DDBJ databases">
        <title>Soil Listeria distribution.</title>
        <authorList>
            <person name="Liao J."/>
            <person name="Wiedmann M."/>
        </authorList>
    </citation>
    <scope>NUCLEOTIDE SEQUENCE [LARGE SCALE GENOMIC DNA]</scope>
    <source>
        <strain evidence="1 2">FSL L7-0153</strain>
    </source>
</reference>
<accession>A0A842FM26</accession>
<gene>
    <name evidence="1" type="ORF">HCB25_11980</name>
</gene>
<evidence type="ECO:0000313" key="2">
    <source>
        <dbReference type="Proteomes" id="UP000550367"/>
    </source>
</evidence>
<organism evidence="1 2">
    <name type="scientific">Listeria booriae</name>
    <dbReference type="NCBI Taxonomy" id="1552123"/>
    <lineage>
        <taxon>Bacteria</taxon>
        <taxon>Bacillati</taxon>
        <taxon>Bacillota</taxon>
        <taxon>Bacilli</taxon>
        <taxon>Bacillales</taxon>
        <taxon>Listeriaceae</taxon>
        <taxon>Listeria</taxon>
    </lineage>
</organism>
<dbReference type="AlphaFoldDB" id="A0A842FM26"/>
<comment type="caution">
    <text evidence="1">The sequence shown here is derived from an EMBL/GenBank/DDBJ whole genome shotgun (WGS) entry which is preliminary data.</text>
</comment>
<protein>
    <submittedName>
        <fullName evidence="1">Uncharacterized protein</fullName>
    </submittedName>
</protein>
<evidence type="ECO:0000313" key="1">
    <source>
        <dbReference type="EMBL" id="MBC2244791.1"/>
    </source>
</evidence>
<dbReference type="EMBL" id="JAARYY010000006">
    <property type="protein sequence ID" value="MBC2244791.1"/>
    <property type="molecule type" value="Genomic_DNA"/>
</dbReference>
<dbReference type="Proteomes" id="UP000550367">
    <property type="component" value="Unassembled WGS sequence"/>
</dbReference>
<dbReference type="RefSeq" id="WP_185516517.1">
    <property type="nucleotide sequence ID" value="NZ_JAARXL010000001.1"/>
</dbReference>
<name>A0A842FM26_9LIST</name>
<proteinExistence type="predicted"/>
<sequence length="207" mass="24059">MIIDKLKQDSNISVQVMDSLEDEIITVYAKNTEADFVDQDSAIRLKKLESDWILYKVQRDQEFLIKEFSDELLAKLALFVSVSREFSSAGANNDVREELRALTSDLDKADKCIGDEIGSAYYSFFENKVDCINLKRRELDRYDIYYLSPTGVVAMISEDRKLPNAFVVVYNFSFILKQFKEVIYPELIAYNLSPNQLELLKRIYLKK</sequence>